<evidence type="ECO:0000313" key="1">
    <source>
        <dbReference type="EMBL" id="MCY4747422.1"/>
    </source>
</evidence>
<accession>A0ACC6CGC5</accession>
<protein>
    <submittedName>
        <fullName evidence="1">DUF6531 domain-containing protein</fullName>
    </submittedName>
</protein>
<reference evidence="1" key="1">
    <citation type="submission" date="2022-08" db="EMBL/GenBank/DDBJ databases">
        <title>Genome sequencing of Pelomonas sp. UHG3.</title>
        <authorList>
            <person name="So Y."/>
        </authorList>
    </citation>
    <scope>NUCLEOTIDE SEQUENCE</scope>
    <source>
        <strain evidence="1">UHG3</strain>
    </source>
</reference>
<keyword evidence="2" id="KW-1185">Reference proteome</keyword>
<dbReference type="Proteomes" id="UP001076464">
    <property type="component" value="Unassembled WGS sequence"/>
</dbReference>
<evidence type="ECO:0000313" key="2">
    <source>
        <dbReference type="Proteomes" id="UP001076464"/>
    </source>
</evidence>
<name>A0ACC6CGC5_9BURK</name>
<proteinExistence type="predicted"/>
<organism evidence="1 2">
    <name type="scientific">Roseateles hydrophilus</name>
    <dbReference type="NCBI Taxonomy" id="2975054"/>
    <lineage>
        <taxon>Bacteria</taxon>
        <taxon>Pseudomonadati</taxon>
        <taxon>Pseudomonadota</taxon>
        <taxon>Betaproteobacteria</taxon>
        <taxon>Burkholderiales</taxon>
        <taxon>Sphaerotilaceae</taxon>
        <taxon>Roseateles</taxon>
    </lineage>
</organism>
<gene>
    <name evidence="1" type="ORF">NYO99_20800</name>
</gene>
<sequence length="747" mass="79423">MSSATRAIGVLALVCAPFIGTFAVADPGDEVCFPLYRAAGAIPKTPQCPTTASRANVNLGNLQCTANFGANSSIPRYCGTLSKDLGKCPSTPYPISIGTANKYLHEIDFKSGEGGLTLSRYYNSAPVAAPGSMLGSTWRSNYDAVIATTSLGASATRPDGRIIYFTQVGGVFAADPDVNDSLVRLPASGTLVGWRYYDSSRSSIEVYDADGKLTKIQSASGRLLTLAYSDASTPLSVAPGPGYLLNVSDGFGRALSFIYDSSKKRVITVIMPDGQSIGLEYDAFSNISAVTYADGRARRYFYNESSFNGGVSQARALTGIQDENNDRYINYFYNNLGHAVGEQQIPSPSAVANEYKIIYDSLIGFDAASGQAKTAGQSTLTDPRGSKYVYTFTSIQGSVRLTGVSQPGGAGCQASSSAISYDANGNATSRDDFNGSRECKVYDLSRNLETTAVRGLLNTTSCAGVTGVGASLPVDARKTSTRWHPDWRLQTKVAEPKLLTTYVYNGQPDPFSSNAIATCAPANATLPDGKPIVALCKRVEQATSDPNGSQGFAASLVPTTPSRVWKYTYDHNGSVLSQTDPRNRLTSYVYFEDAHTDHSPGDLRTATNAASHVVRYTRYDKNGRVLQVVDPNGTTTDIVYSVRGLVQSVTISTSSGATQTTVYQNDAAGQLKSVQMPDGGVLSFTYDSAHRLIGVTDAAGNTVSYELDEAGNRVSETARDSAGDLARSITRVFDALNRVQQITGASN</sequence>
<dbReference type="EMBL" id="JAPPUY010000007">
    <property type="protein sequence ID" value="MCY4747422.1"/>
    <property type="molecule type" value="Genomic_DNA"/>
</dbReference>
<comment type="caution">
    <text evidence="1">The sequence shown here is derived from an EMBL/GenBank/DDBJ whole genome shotgun (WGS) entry which is preliminary data.</text>
</comment>